<proteinExistence type="predicted"/>
<gene>
    <name evidence="1" type="ORF">Vadar_019869</name>
</gene>
<accession>A0ACB7ZDC2</accession>
<keyword evidence="2" id="KW-1185">Reference proteome</keyword>
<sequence length="155" mass="17068">MGEEQVLPDYLFTTPLPPSTSFHLPPVLLHQPMNIQPNPNQIGMDNIGWVSLLGGSTSTTNGDHHQMPQNMANVSSSARNMNEGESFGKPKGKGSASRAKKAVPPRVAFHTRSTEDVLDDGYRWRKYGQKAVKNSKHPRLQLKRGHLTPLSGFVS</sequence>
<organism evidence="1 2">
    <name type="scientific">Vaccinium darrowii</name>
    <dbReference type="NCBI Taxonomy" id="229202"/>
    <lineage>
        <taxon>Eukaryota</taxon>
        <taxon>Viridiplantae</taxon>
        <taxon>Streptophyta</taxon>
        <taxon>Embryophyta</taxon>
        <taxon>Tracheophyta</taxon>
        <taxon>Spermatophyta</taxon>
        <taxon>Magnoliopsida</taxon>
        <taxon>eudicotyledons</taxon>
        <taxon>Gunneridae</taxon>
        <taxon>Pentapetalae</taxon>
        <taxon>asterids</taxon>
        <taxon>Ericales</taxon>
        <taxon>Ericaceae</taxon>
        <taxon>Vaccinioideae</taxon>
        <taxon>Vaccinieae</taxon>
        <taxon>Vaccinium</taxon>
    </lineage>
</organism>
<evidence type="ECO:0000313" key="1">
    <source>
        <dbReference type="EMBL" id="KAH7863610.1"/>
    </source>
</evidence>
<reference evidence="1 2" key="1">
    <citation type="journal article" date="2021" name="Hortic Res">
        <title>High-quality reference genome and annotation aids understanding of berry development for evergreen blueberry (Vaccinium darrowii).</title>
        <authorList>
            <person name="Yu J."/>
            <person name="Hulse-Kemp A.M."/>
            <person name="Babiker E."/>
            <person name="Staton M."/>
        </authorList>
    </citation>
    <scope>NUCLEOTIDE SEQUENCE [LARGE SCALE GENOMIC DNA]</scope>
    <source>
        <strain evidence="2">cv. NJ 8807/NJ 8810</strain>
        <tissue evidence="1">Young leaf</tissue>
    </source>
</reference>
<protein>
    <submittedName>
        <fullName evidence="1">Uncharacterized protein</fullName>
    </submittedName>
</protein>
<comment type="caution">
    <text evidence="1">The sequence shown here is derived from an EMBL/GenBank/DDBJ whole genome shotgun (WGS) entry which is preliminary data.</text>
</comment>
<dbReference type="Proteomes" id="UP000828048">
    <property type="component" value="Chromosome 12"/>
</dbReference>
<dbReference type="EMBL" id="CM037162">
    <property type="protein sequence ID" value="KAH7863610.1"/>
    <property type="molecule type" value="Genomic_DNA"/>
</dbReference>
<name>A0ACB7ZDC2_9ERIC</name>
<evidence type="ECO:0000313" key="2">
    <source>
        <dbReference type="Proteomes" id="UP000828048"/>
    </source>
</evidence>